<dbReference type="Proteomes" id="UP000594638">
    <property type="component" value="Unassembled WGS sequence"/>
</dbReference>
<dbReference type="AlphaFoldDB" id="A0A8S0TH49"/>
<dbReference type="EMBL" id="CACTIH010007243">
    <property type="protein sequence ID" value="CAA3005189.1"/>
    <property type="molecule type" value="Genomic_DNA"/>
</dbReference>
<sequence length="59" mass="7158">MLPDFLIKWRLLGKTVQVIHQSEARKYTKLKRKKSQPISTYYNKGLEKVFWSRDTIIFK</sequence>
<name>A0A8S0TH49_OLEEU</name>
<proteinExistence type="predicted"/>
<gene>
    <name evidence="1" type="ORF">OLEA9_A082912</name>
</gene>
<protein>
    <submittedName>
        <fullName evidence="1">Uncharacterized protein</fullName>
    </submittedName>
</protein>
<organism evidence="1 2">
    <name type="scientific">Olea europaea subsp. europaea</name>
    <dbReference type="NCBI Taxonomy" id="158383"/>
    <lineage>
        <taxon>Eukaryota</taxon>
        <taxon>Viridiplantae</taxon>
        <taxon>Streptophyta</taxon>
        <taxon>Embryophyta</taxon>
        <taxon>Tracheophyta</taxon>
        <taxon>Spermatophyta</taxon>
        <taxon>Magnoliopsida</taxon>
        <taxon>eudicotyledons</taxon>
        <taxon>Gunneridae</taxon>
        <taxon>Pentapetalae</taxon>
        <taxon>asterids</taxon>
        <taxon>lamiids</taxon>
        <taxon>Lamiales</taxon>
        <taxon>Oleaceae</taxon>
        <taxon>Oleeae</taxon>
        <taxon>Olea</taxon>
    </lineage>
</organism>
<reference evidence="1 2" key="1">
    <citation type="submission" date="2019-12" db="EMBL/GenBank/DDBJ databases">
        <authorList>
            <person name="Alioto T."/>
            <person name="Alioto T."/>
            <person name="Gomez Garrido J."/>
        </authorList>
    </citation>
    <scope>NUCLEOTIDE SEQUENCE [LARGE SCALE GENOMIC DNA]</scope>
</reference>
<evidence type="ECO:0000313" key="2">
    <source>
        <dbReference type="Proteomes" id="UP000594638"/>
    </source>
</evidence>
<accession>A0A8S0TH49</accession>
<comment type="caution">
    <text evidence="1">The sequence shown here is derived from an EMBL/GenBank/DDBJ whole genome shotgun (WGS) entry which is preliminary data.</text>
</comment>
<keyword evidence="2" id="KW-1185">Reference proteome</keyword>
<dbReference type="Gramene" id="OE9A082912T1">
    <property type="protein sequence ID" value="OE9A082912C1"/>
    <property type="gene ID" value="OE9A082912"/>
</dbReference>
<evidence type="ECO:0000313" key="1">
    <source>
        <dbReference type="EMBL" id="CAA3005189.1"/>
    </source>
</evidence>